<evidence type="ECO:0000313" key="2">
    <source>
        <dbReference type="EMBL" id="MEJ6008982.1"/>
    </source>
</evidence>
<keyword evidence="1" id="KW-0472">Membrane</keyword>
<keyword evidence="1" id="KW-1133">Transmembrane helix</keyword>
<feature type="transmembrane region" description="Helical" evidence="1">
    <location>
        <begin position="67"/>
        <end position="87"/>
    </location>
</feature>
<dbReference type="RefSeq" id="WP_339964679.1">
    <property type="nucleotide sequence ID" value="NZ_JBBHJY010000001.1"/>
</dbReference>
<evidence type="ECO:0000313" key="3">
    <source>
        <dbReference type="Proteomes" id="UP001379235"/>
    </source>
</evidence>
<feature type="transmembrane region" description="Helical" evidence="1">
    <location>
        <begin position="35"/>
        <end position="55"/>
    </location>
</feature>
<organism evidence="2 3">
    <name type="scientific">Novosphingobium aquae</name>
    <dbReference type="NCBI Taxonomy" id="3133435"/>
    <lineage>
        <taxon>Bacteria</taxon>
        <taxon>Pseudomonadati</taxon>
        <taxon>Pseudomonadota</taxon>
        <taxon>Alphaproteobacteria</taxon>
        <taxon>Sphingomonadales</taxon>
        <taxon>Sphingomonadaceae</taxon>
        <taxon>Novosphingobium</taxon>
    </lineage>
</organism>
<dbReference type="Proteomes" id="UP001379235">
    <property type="component" value="Unassembled WGS sequence"/>
</dbReference>
<evidence type="ECO:0000256" key="1">
    <source>
        <dbReference type="SAM" id="Phobius"/>
    </source>
</evidence>
<keyword evidence="3" id="KW-1185">Reference proteome</keyword>
<reference evidence="2 3" key="1">
    <citation type="submission" date="2024-03" db="EMBL/GenBank/DDBJ databases">
        <authorList>
            <person name="Jo J.-H."/>
        </authorList>
    </citation>
    <scope>NUCLEOTIDE SEQUENCE [LARGE SCALE GENOMIC DNA]</scope>
    <source>
        <strain evidence="2 3">AS3R-12</strain>
    </source>
</reference>
<accession>A0ABU8S4U7</accession>
<dbReference type="EMBL" id="JBBHJY010000001">
    <property type="protein sequence ID" value="MEJ6008982.1"/>
    <property type="molecule type" value="Genomic_DNA"/>
</dbReference>
<comment type="caution">
    <text evidence="2">The sequence shown here is derived from an EMBL/GenBank/DDBJ whole genome shotgun (WGS) entry which is preliminary data.</text>
</comment>
<gene>
    <name evidence="2" type="ORF">WG900_03500</name>
</gene>
<protein>
    <submittedName>
        <fullName evidence="2">YcxB family protein</fullName>
    </submittedName>
</protein>
<proteinExistence type="predicted"/>
<keyword evidence="1" id="KW-0812">Transmembrane</keyword>
<sequence length="173" mass="18282">MSGAGAGRSFSFELTAQDNAQSAALLAGRHPMRKAGPLLVIAVSLLVGGLVALAAAKFSPGGDARRIFGLATAMCALFLGFQYLMLLRIALNTTRASIESLGWTGRRINALIDQAGASFDGGQVRLEWQDLRQAIEGPAHIVLLSNTLAPIVIPKRALSPEAQILLLRPQVRA</sequence>
<name>A0ABU8S4U7_9SPHN</name>